<dbReference type="Gene3D" id="2.60.40.10">
    <property type="entry name" value="Immunoglobulins"/>
    <property type="match status" value="2"/>
</dbReference>
<proteinExistence type="predicted"/>
<evidence type="ECO:0000313" key="3">
    <source>
        <dbReference type="EMBL" id="WNC73444.1"/>
    </source>
</evidence>
<dbReference type="RefSeq" id="WP_348392556.1">
    <property type="nucleotide sequence ID" value="NZ_CP134145.1"/>
</dbReference>
<name>A0ABY9U1T2_9GAMM</name>
<evidence type="ECO:0000313" key="4">
    <source>
        <dbReference type="Proteomes" id="UP001258994"/>
    </source>
</evidence>
<keyword evidence="1" id="KW-0732">Signal</keyword>
<dbReference type="Proteomes" id="UP001258994">
    <property type="component" value="Chromosome"/>
</dbReference>
<evidence type="ECO:0000259" key="2">
    <source>
        <dbReference type="Pfam" id="PF05548"/>
    </source>
</evidence>
<evidence type="ECO:0000256" key="1">
    <source>
        <dbReference type="SAM" id="SignalP"/>
    </source>
</evidence>
<dbReference type="Gene3D" id="2.60.40.3440">
    <property type="match status" value="1"/>
</dbReference>
<protein>
    <submittedName>
        <fullName evidence="3">Ig-like domain-containing protein</fullName>
    </submittedName>
</protein>
<dbReference type="InterPro" id="IPR013783">
    <property type="entry name" value="Ig-like_fold"/>
</dbReference>
<accession>A0ABY9U1T2</accession>
<keyword evidence="4" id="KW-1185">Reference proteome</keyword>
<dbReference type="EMBL" id="CP134145">
    <property type="protein sequence ID" value="WNC73444.1"/>
    <property type="molecule type" value="Genomic_DNA"/>
</dbReference>
<reference evidence="4" key="1">
    <citation type="submission" date="2023-09" db="EMBL/GenBank/DDBJ databases">
        <authorList>
            <person name="Li S."/>
            <person name="Li X."/>
            <person name="Zhang C."/>
            <person name="Zhao Z."/>
        </authorList>
    </citation>
    <scope>NUCLEOTIDE SEQUENCE [LARGE SCALE GENOMIC DNA]</scope>
    <source>
        <strain evidence="4">SQ149</strain>
    </source>
</reference>
<gene>
    <name evidence="3" type="ORF">RGQ13_05465</name>
</gene>
<organism evidence="3 4">
    <name type="scientific">Thalassotalea psychrophila</name>
    <dbReference type="NCBI Taxonomy" id="3065647"/>
    <lineage>
        <taxon>Bacteria</taxon>
        <taxon>Pseudomonadati</taxon>
        <taxon>Pseudomonadota</taxon>
        <taxon>Gammaproteobacteria</taxon>
        <taxon>Alteromonadales</taxon>
        <taxon>Colwelliaceae</taxon>
        <taxon>Thalassotalea</taxon>
    </lineage>
</organism>
<feature type="chain" id="PRO_5046566625" evidence="1">
    <location>
        <begin position="34"/>
        <end position="1012"/>
    </location>
</feature>
<dbReference type="InterPro" id="IPR008752">
    <property type="entry name" value="Peptidase_M11"/>
</dbReference>
<dbReference type="Pfam" id="PF05548">
    <property type="entry name" value="Peptidase_M11"/>
    <property type="match status" value="1"/>
</dbReference>
<feature type="signal peptide" evidence="1">
    <location>
        <begin position="1"/>
        <end position="33"/>
    </location>
</feature>
<sequence>MNIFNVFSARFFAAAKLCVFSFVLVNLPFSVNAQSADLHNHSSNYSSDILEAKKEEAHKKRRRLEQLTLTLAKQIKQHKNNNNSINSNQLNDLIETAQSRQTLISELLELSPNAVKRSKLPNKISKHAPDEIKQYLLQSQELEGELEIFYEDYEQVELSRLRHVLNTKAGRVELHFVNTKALSKLKHGATVKAKGLFTKSTDSENSAAALIESQTEVALLADDGSTVTTASVSPAQLENTLGEQKTLVLLVNFQDNPSEQPWTIEQVQAMVFGTVNDYYQEASYGQTWLAGDVMGYYTLPVNAVCDTSVIYPAVIQAAADNGIEINNYDRVLYAFPKIANCGWTGKGSVGGNPSRAFINGDLTLRTIGHELGHNLGLHHAKKLECGTDILSGDCYTIEYGDSLDIMGAPGFTGHFNAFNKDQLGWLDSSIVTIESADSNGNYTLAPFESDVIDTIKGIKVLRGFDTSTGFKQWYYLEYRQAQGFDSYLHNYPALTDSVTFHLGTESDMRSGQLIDMTPASSSADWIDSVLPVGSSYTDADARMTITADWSNESGANINISYFGQNCIKASPGLSLSPNESQWVVAGTLLTYQATVTNNDSDECSANIYDVSASAPNGWITTSDHLSLSPGESGTVYLQVKSVDIAIDGFYDISITAANSNENIYFRSGIVSYVIDTPIEECILANPKLILAVDDSGQVEPGTIITYQGTVTNQDSGSCSNANFDVIANVPEGWITEQVTANLAPGESTNVSLNVASTMTANYGVYDFDISAANVSDNLHSANDSARYIVSAPTCVLADPTIEVLSSVNEEVSAGTLVNYSLTITNQDSDACSESSFNVIANVSTGWNSNNSTVNLLPGASAVVSIGLISDSVTPHGVYSITLSVQNASDTNYQSNTNVSYSVLATDNMPPVAVNDSVTLSEKIAITIDVLANDWDPENNELVITSVNQGAKGRVEITSNGKVLYTPAKSFKSSDSFSYTISDGDKTTTATVSLTLNSSEGSNGNNKKGKGKN</sequence>
<dbReference type="Pfam" id="PF17963">
    <property type="entry name" value="Big_9"/>
    <property type="match status" value="1"/>
</dbReference>
<feature type="domain" description="Peptidase M11 gametolysin" evidence="2">
    <location>
        <begin position="265"/>
        <end position="428"/>
    </location>
</feature>
<dbReference type="SUPFAM" id="SSF55486">
    <property type="entry name" value="Metalloproteases ('zincins'), catalytic domain"/>
    <property type="match status" value="1"/>
</dbReference>